<comment type="caution">
    <text evidence="6">The sequence shown here is derived from an EMBL/GenBank/DDBJ whole genome shotgun (WGS) entry which is preliminary data.</text>
</comment>
<dbReference type="SMART" id="SM00055">
    <property type="entry name" value="FCH"/>
    <property type="match status" value="1"/>
</dbReference>
<feature type="compositionally biased region" description="Polar residues" evidence="3">
    <location>
        <begin position="396"/>
        <end position="420"/>
    </location>
</feature>
<dbReference type="SMART" id="SM00324">
    <property type="entry name" value="RhoGAP"/>
    <property type="match status" value="1"/>
</dbReference>
<feature type="compositionally biased region" description="Basic and acidic residues" evidence="3">
    <location>
        <begin position="210"/>
        <end position="229"/>
    </location>
</feature>
<evidence type="ECO:0000259" key="5">
    <source>
        <dbReference type="PROSITE" id="PS51741"/>
    </source>
</evidence>
<dbReference type="GO" id="GO:0007165">
    <property type="term" value="P:signal transduction"/>
    <property type="evidence" value="ECO:0007669"/>
    <property type="project" value="InterPro"/>
</dbReference>
<evidence type="ECO:0000313" key="7">
    <source>
        <dbReference type="Proteomes" id="UP001310890"/>
    </source>
</evidence>
<feature type="compositionally biased region" description="Polar residues" evidence="3">
    <location>
        <begin position="369"/>
        <end position="387"/>
    </location>
</feature>
<dbReference type="PROSITE" id="PS50238">
    <property type="entry name" value="RHOGAP"/>
    <property type="match status" value="1"/>
</dbReference>
<evidence type="ECO:0000313" key="6">
    <source>
        <dbReference type="EMBL" id="KAK5114632.1"/>
    </source>
</evidence>
<dbReference type="PANTHER" id="PTHR23176:SF136">
    <property type="entry name" value="RHO GTPASE ACTIVATOR (RGD1)"/>
    <property type="match status" value="1"/>
</dbReference>
<keyword evidence="1" id="KW-0343">GTPase activation</keyword>
<dbReference type="InterPro" id="IPR050729">
    <property type="entry name" value="Rho-GAP"/>
</dbReference>
<accession>A0AAN7TRJ7</accession>
<dbReference type="PANTHER" id="PTHR23176">
    <property type="entry name" value="RHO/RAC/CDC GTPASE-ACTIVATING PROTEIN"/>
    <property type="match status" value="1"/>
</dbReference>
<proteinExistence type="predicted"/>
<evidence type="ECO:0000256" key="3">
    <source>
        <dbReference type="SAM" id="MobiDB-lite"/>
    </source>
</evidence>
<dbReference type="SUPFAM" id="SSF48350">
    <property type="entry name" value="GTPase activation domain, GAP"/>
    <property type="match status" value="1"/>
</dbReference>
<feature type="region of interest" description="Disordered" evidence="3">
    <location>
        <begin position="28"/>
        <end position="48"/>
    </location>
</feature>
<dbReference type="InterPro" id="IPR027267">
    <property type="entry name" value="AH/BAR_dom_sf"/>
</dbReference>
<reference evidence="6" key="1">
    <citation type="submission" date="2023-08" db="EMBL/GenBank/DDBJ databases">
        <title>Black Yeasts Isolated from many extreme environments.</title>
        <authorList>
            <person name="Coleine C."/>
            <person name="Stajich J.E."/>
            <person name="Selbmann L."/>
        </authorList>
    </citation>
    <scope>NUCLEOTIDE SEQUENCE</scope>
    <source>
        <strain evidence="6">CCFEE 5401</strain>
    </source>
</reference>
<feature type="domain" description="Rho-GAP" evidence="4">
    <location>
        <begin position="556"/>
        <end position="746"/>
    </location>
</feature>
<feature type="compositionally biased region" description="Polar residues" evidence="3">
    <location>
        <begin position="489"/>
        <end position="508"/>
    </location>
</feature>
<dbReference type="AlphaFoldDB" id="A0AAN7TRJ7"/>
<feature type="compositionally biased region" description="Polar residues" evidence="3">
    <location>
        <begin position="429"/>
        <end position="444"/>
    </location>
</feature>
<feature type="compositionally biased region" description="Low complexity" evidence="3">
    <location>
        <begin position="514"/>
        <end position="544"/>
    </location>
</feature>
<dbReference type="PROSITE" id="PS51741">
    <property type="entry name" value="F_BAR"/>
    <property type="match status" value="1"/>
</dbReference>
<dbReference type="FunFam" id="1.20.1270.60:FF:000063">
    <property type="entry name" value="Rho GTPase activator"/>
    <property type="match status" value="1"/>
</dbReference>
<dbReference type="Proteomes" id="UP001310890">
    <property type="component" value="Unassembled WGS sequence"/>
</dbReference>
<organism evidence="6 7">
    <name type="scientific">Meristemomyces frigidus</name>
    <dbReference type="NCBI Taxonomy" id="1508187"/>
    <lineage>
        <taxon>Eukaryota</taxon>
        <taxon>Fungi</taxon>
        <taxon>Dikarya</taxon>
        <taxon>Ascomycota</taxon>
        <taxon>Pezizomycotina</taxon>
        <taxon>Dothideomycetes</taxon>
        <taxon>Dothideomycetidae</taxon>
        <taxon>Mycosphaerellales</taxon>
        <taxon>Teratosphaeriaceae</taxon>
        <taxon>Meristemomyces</taxon>
    </lineage>
</organism>
<dbReference type="Gene3D" id="1.20.1270.60">
    <property type="entry name" value="Arfaptin homology (AH) domain/BAR domain"/>
    <property type="match status" value="1"/>
</dbReference>
<dbReference type="Pfam" id="PF00620">
    <property type="entry name" value="RhoGAP"/>
    <property type="match status" value="1"/>
</dbReference>
<feature type="region of interest" description="Disordered" evidence="3">
    <location>
        <begin position="189"/>
        <end position="245"/>
    </location>
</feature>
<protein>
    <submittedName>
        <fullName evidence="6">Uncharacterized protein</fullName>
    </submittedName>
</protein>
<dbReference type="InterPro" id="IPR001060">
    <property type="entry name" value="FCH_dom"/>
</dbReference>
<dbReference type="InterPro" id="IPR008936">
    <property type="entry name" value="Rho_GTPase_activation_prot"/>
</dbReference>
<dbReference type="EMBL" id="JAVRRL010000016">
    <property type="protein sequence ID" value="KAK5114632.1"/>
    <property type="molecule type" value="Genomic_DNA"/>
</dbReference>
<dbReference type="InterPro" id="IPR031160">
    <property type="entry name" value="F_BAR_dom"/>
</dbReference>
<gene>
    <name evidence="6" type="ORF">LTR62_002205</name>
</gene>
<dbReference type="GO" id="GO:0005096">
    <property type="term" value="F:GTPase activator activity"/>
    <property type="evidence" value="ECO:0007669"/>
    <property type="project" value="UniProtKB-KW"/>
</dbReference>
<dbReference type="GO" id="GO:0005938">
    <property type="term" value="C:cell cortex"/>
    <property type="evidence" value="ECO:0007669"/>
    <property type="project" value="UniProtKB-ARBA"/>
</dbReference>
<evidence type="ECO:0000256" key="2">
    <source>
        <dbReference type="PROSITE-ProRule" id="PRU01077"/>
    </source>
</evidence>
<evidence type="ECO:0000256" key="1">
    <source>
        <dbReference type="ARBA" id="ARBA00022468"/>
    </source>
</evidence>
<dbReference type="Pfam" id="PF00611">
    <property type="entry name" value="FCH"/>
    <property type="match status" value="1"/>
</dbReference>
<evidence type="ECO:0000259" key="4">
    <source>
        <dbReference type="PROSITE" id="PS50238"/>
    </source>
</evidence>
<keyword evidence="2" id="KW-0175">Coiled coil</keyword>
<name>A0AAN7TRJ7_9PEZI</name>
<feature type="domain" description="F-BAR" evidence="5">
    <location>
        <begin position="73"/>
        <end position="343"/>
    </location>
</feature>
<dbReference type="SUPFAM" id="SSF103657">
    <property type="entry name" value="BAR/IMD domain-like"/>
    <property type="match status" value="1"/>
</dbReference>
<dbReference type="InterPro" id="IPR000198">
    <property type="entry name" value="RhoGAP_dom"/>
</dbReference>
<dbReference type="Gene3D" id="1.10.555.10">
    <property type="entry name" value="Rho GTPase activation protein"/>
    <property type="match status" value="1"/>
</dbReference>
<sequence>MDISAPYIMSGEFNRNEVDFDRVAEHNGSLDAESPDLSHAPTNGGLSVGSVNDAPIPVPAPVSAAAHPKETPKAVDDVMYSDIGINTLLTRLKQSIASARDFASFLHRRSKLEEEQSAGLKRLALAHVDITKKAEMRGESYAAQVSEVMRVHQRMAENGMQFALSLHQMHEDLNTLTAEMERGRKTIKHEGLDAETRASQAESAMQKAKTKYDGLAEDFDRAKTGDTKGSRRIGLKGPKSQEQYESDLQRKLQAADTDYEERVRLAKAQRESLVSEHRPKAVRQLRELCQECDAALTLQLQKFAAFNEKMLLGNGLAVSPLTGESGSQKSLRELISGIDNEQDFHSYVGSHAGKVPPRIGEIRYEQHPTLASKTQQPSGRSVSTNPPTVALPVRESTLSVNTGSASQPSSMNNRYSSQQSPPGPVLAPSQGQAYNQPEYQQQEPRSYGKPPASYRQPQPQPTSPYNSQLPPVPQHDGYAPTPPYPTAPSEGNNSIFAQPPQQTTGIINSPSPAPSQQQHQQPRNQYSQQPAAALGGAGPMSPAGTNLPRLRPSFGVTLQELFDRDQSAIPLVVIQCILAVDHFGIETTGIYRQSGTSSHVQRLIGQFDHNPSSVDFRNPANFYHDVNIPASLLKHFFKSLPDPLFPSQTYPSFLSAATIEDSTARRDALHALINELPDPNYATMRALILHLFRVSQSEGKNRMGTGNLAVCFAPSLMGTGTGGMVGDSGAQARVVDTILVNAMAIFDED</sequence>
<feature type="region of interest" description="Disordered" evidence="3">
    <location>
        <begin position="369"/>
        <end position="548"/>
    </location>
</feature>